<dbReference type="InterPro" id="IPR011006">
    <property type="entry name" value="CheY-like_superfamily"/>
</dbReference>
<feature type="domain" description="Response regulatory" evidence="7">
    <location>
        <begin position="15"/>
        <end position="129"/>
    </location>
</feature>
<organism evidence="8 9">
    <name type="scientific">Desulfatitalea alkaliphila</name>
    <dbReference type="NCBI Taxonomy" id="2929485"/>
    <lineage>
        <taxon>Bacteria</taxon>
        <taxon>Pseudomonadati</taxon>
        <taxon>Thermodesulfobacteriota</taxon>
        <taxon>Desulfobacteria</taxon>
        <taxon>Desulfobacterales</taxon>
        <taxon>Desulfosarcinaceae</taxon>
        <taxon>Desulfatitalea</taxon>
    </lineage>
</organism>
<feature type="modified residue" description="4-aspartylphosphate" evidence="5">
    <location>
        <position position="64"/>
    </location>
</feature>
<dbReference type="PANTHER" id="PTHR10283">
    <property type="entry name" value="SOLUTE CARRIER FAMILY 13 MEMBER"/>
    <property type="match status" value="1"/>
</dbReference>
<dbReference type="AlphaFoldDB" id="A0AA41UHY7"/>
<dbReference type="InterPro" id="IPR001898">
    <property type="entry name" value="SLC13A/DASS"/>
</dbReference>
<feature type="transmembrane region" description="Helical" evidence="6">
    <location>
        <begin position="567"/>
        <end position="589"/>
    </location>
</feature>
<evidence type="ECO:0000259" key="7">
    <source>
        <dbReference type="PROSITE" id="PS50110"/>
    </source>
</evidence>
<feature type="transmembrane region" description="Helical" evidence="6">
    <location>
        <begin position="429"/>
        <end position="450"/>
    </location>
</feature>
<dbReference type="GO" id="GO:0005886">
    <property type="term" value="C:plasma membrane"/>
    <property type="evidence" value="ECO:0007669"/>
    <property type="project" value="TreeGrafter"/>
</dbReference>
<evidence type="ECO:0000256" key="4">
    <source>
        <dbReference type="ARBA" id="ARBA00023136"/>
    </source>
</evidence>
<dbReference type="Proteomes" id="UP001165427">
    <property type="component" value="Unassembled WGS sequence"/>
</dbReference>
<keyword evidence="3 6" id="KW-1133">Transmembrane helix</keyword>
<dbReference type="RefSeq" id="WP_246903991.1">
    <property type="nucleotide sequence ID" value="NZ_JALJRB010000005.1"/>
</dbReference>
<sequence>MVDAGGKKPNDEKPTILLVDDEDQFRTALAKQLSVRGYKVLDVNNGEDAIKIVRHENPEVVVLDQKMPKMDGIQTLRELKTIRPEVQIIMLTGHGSIESARVTGKHDVFGYMQKPTPVDELVEKIEAARQERTYAMLRHEMPVIEKKSFKSWFIGEQNARPGIILIGALVFALLYFLPPSERLQMLLTTPKGSAQEEVILGYSDYRRLKPGQTVAQYYAEKAGLRETVTAPDGTKTRQLLGAEAAMKRAHVMIGVLFVAALFWATGAVPVGITALLVGVLMYFFGVLPPDGVAKAYAKDAVFFIFGVLAMAGAISKTGLDRRIGILLLSPSTSLVRMSLIFAPMVAVTASFLSEHALIAFIAPIFMMVYMGAIKAGNVSKDKALVVMMLLTLNYACNLGGPGSPAAGGRNAIMIGILGDYGISLSFGQWVMYGLPFVPVASILIGLYFYLWSRNKRKITQLDVSAAVRRESEKIGKMTADEYKTAAVLVGLIFLWSAFSARFGMGGPVILALVALNILGILRWKEINAIHWDVVALYAAASAMGAGLAATGAALWIADSFVRVLPDILTSTGSGLAIAVSLFTGILTNFMSDGATVAAIGPICVPMATIAGASPIMVGLSTAFASSFAHMLIIGTPNNAIIFALAKDYETGEQLITMKDFFFHGFVVLLISFAVLWFWTILGYWQWMSFPA</sequence>
<name>A0AA41UHY7_9BACT</name>
<feature type="transmembrane region" description="Helical" evidence="6">
    <location>
        <begin position="665"/>
        <end position="686"/>
    </location>
</feature>
<feature type="transmembrane region" description="Helical" evidence="6">
    <location>
        <begin position="159"/>
        <end position="177"/>
    </location>
</feature>
<feature type="transmembrane region" description="Helical" evidence="6">
    <location>
        <begin position="596"/>
        <end position="617"/>
    </location>
</feature>
<dbReference type="InterPro" id="IPR001789">
    <property type="entry name" value="Sig_transdc_resp-reg_receiver"/>
</dbReference>
<dbReference type="Gene3D" id="3.40.50.2300">
    <property type="match status" value="1"/>
</dbReference>
<feature type="transmembrane region" description="Helical" evidence="6">
    <location>
        <begin position="334"/>
        <end position="352"/>
    </location>
</feature>
<feature type="transmembrane region" description="Helical" evidence="6">
    <location>
        <begin position="255"/>
        <end position="284"/>
    </location>
</feature>
<dbReference type="PROSITE" id="PS50110">
    <property type="entry name" value="RESPONSE_REGULATORY"/>
    <property type="match status" value="1"/>
</dbReference>
<evidence type="ECO:0000256" key="2">
    <source>
        <dbReference type="ARBA" id="ARBA00022692"/>
    </source>
</evidence>
<dbReference type="PANTHER" id="PTHR10283:SF82">
    <property type="entry name" value="SOLUTE CARRIER FAMILY 13 MEMBER 2"/>
    <property type="match status" value="1"/>
</dbReference>
<dbReference type="SMART" id="SM00448">
    <property type="entry name" value="REC"/>
    <property type="match status" value="1"/>
</dbReference>
<keyword evidence="5" id="KW-0597">Phosphoprotein</keyword>
<proteinExistence type="predicted"/>
<gene>
    <name evidence="8" type="ORF">MRX98_06200</name>
</gene>
<dbReference type="GO" id="GO:0008514">
    <property type="term" value="F:organic anion transmembrane transporter activity"/>
    <property type="evidence" value="ECO:0007669"/>
    <property type="project" value="UniProtKB-ARBA"/>
</dbReference>
<evidence type="ECO:0000313" key="9">
    <source>
        <dbReference type="Proteomes" id="UP001165427"/>
    </source>
</evidence>
<dbReference type="GO" id="GO:1905039">
    <property type="term" value="P:carboxylic acid transmembrane transport"/>
    <property type="evidence" value="ECO:0007669"/>
    <property type="project" value="UniProtKB-ARBA"/>
</dbReference>
<dbReference type="EMBL" id="JALJRB010000005">
    <property type="protein sequence ID" value="MCJ8500160.1"/>
    <property type="molecule type" value="Genomic_DNA"/>
</dbReference>
<keyword evidence="2 6" id="KW-0812">Transmembrane</keyword>
<feature type="transmembrane region" description="Helical" evidence="6">
    <location>
        <begin position="296"/>
        <end position="314"/>
    </location>
</feature>
<keyword evidence="4 6" id="KW-0472">Membrane</keyword>
<feature type="transmembrane region" description="Helical" evidence="6">
    <location>
        <begin position="383"/>
        <end position="400"/>
    </location>
</feature>
<accession>A0AA41UHY7</accession>
<feature type="transmembrane region" description="Helical" evidence="6">
    <location>
        <begin position="504"/>
        <end position="521"/>
    </location>
</feature>
<dbReference type="SUPFAM" id="SSF52172">
    <property type="entry name" value="CheY-like"/>
    <property type="match status" value="1"/>
</dbReference>
<keyword evidence="9" id="KW-1185">Reference proteome</keyword>
<evidence type="ECO:0000256" key="3">
    <source>
        <dbReference type="ARBA" id="ARBA00022989"/>
    </source>
</evidence>
<comment type="caution">
    <text evidence="8">The sequence shown here is derived from an EMBL/GenBank/DDBJ whole genome shotgun (WGS) entry which is preliminary data.</text>
</comment>
<feature type="transmembrane region" description="Helical" evidence="6">
    <location>
        <begin position="358"/>
        <end position="376"/>
    </location>
</feature>
<evidence type="ECO:0000256" key="5">
    <source>
        <dbReference type="PROSITE-ProRule" id="PRU00169"/>
    </source>
</evidence>
<dbReference type="Pfam" id="PF00072">
    <property type="entry name" value="Response_reg"/>
    <property type="match status" value="1"/>
</dbReference>
<feature type="transmembrane region" description="Helical" evidence="6">
    <location>
        <begin position="533"/>
        <end position="555"/>
    </location>
</feature>
<dbReference type="Pfam" id="PF00939">
    <property type="entry name" value="Na_sulph_symp"/>
    <property type="match status" value="1"/>
</dbReference>
<evidence type="ECO:0000256" key="1">
    <source>
        <dbReference type="ARBA" id="ARBA00004141"/>
    </source>
</evidence>
<evidence type="ECO:0000313" key="8">
    <source>
        <dbReference type="EMBL" id="MCJ8500160.1"/>
    </source>
</evidence>
<feature type="transmembrane region" description="Helical" evidence="6">
    <location>
        <begin position="623"/>
        <end position="645"/>
    </location>
</feature>
<feature type="transmembrane region" description="Helical" evidence="6">
    <location>
        <begin position="482"/>
        <end position="498"/>
    </location>
</feature>
<protein>
    <submittedName>
        <fullName evidence="8">Anion permease</fullName>
    </submittedName>
</protein>
<dbReference type="GO" id="GO:0000160">
    <property type="term" value="P:phosphorelay signal transduction system"/>
    <property type="evidence" value="ECO:0007669"/>
    <property type="project" value="InterPro"/>
</dbReference>
<reference evidence="8" key="1">
    <citation type="submission" date="2022-04" db="EMBL/GenBank/DDBJ databases">
        <title>Desulfatitalea alkaliphila sp. nov., a novel anaerobic sulfate-reducing bacterium isolated from terrestrial mud volcano, Taman Peninsula, Russia.</title>
        <authorList>
            <person name="Khomyakova M.A."/>
            <person name="Merkel A.Y."/>
            <person name="Slobodkin A.I."/>
        </authorList>
    </citation>
    <scope>NUCLEOTIDE SEQUENCE</scope>
    <source>
        <strain evidence="8">M08but</strain>
    </source>
</reference>
<comment type="subcellular location">
    <subcellularLocation>
        <location evidence="1">Membrane</location>
        <topology evidence="1">Multi-pass membrane protein</topology>
    </subcellularLocation>
</comment>
<evidence type="ECO:0000256" key="6">
    <source>
        <dbReference type="SAM" id="Phobius"/>
    </source>
</evidence>